<dbReference type="InterPro" id="IPR006114">
    <property type="entry name" value="6PGDH_C"/>
</dbReference>
<evidence type="ECO:0000256" key="3">
    <source>
        <dbReference type="ARBA" id="ARBA00008419"/>
    </source>
</evidence>
<dbReference type="Gene3D" id="3.40.50.720">
    <property type="entry name" value="NAD(P)-binding Rossmann-like Domain"/>
    <property type="match status" value="1"/>
</dbReference>
<evidence type="ECO:0000256" key="13">
    <source>
        <dbReference type="PIRSR" id="PIRSR000109-3"/>
    </source>
</evidence>
<keyword evidence="17" id="KW-1185">Reference proteome</keyword>
<feature type="domain" description="6-phosphogluconate dehydrogenase C-terminal" evidence="15">
    <location>
        <begin position="183"/>
        <end position="427"/>
    </location>
</feature>
<dbReference type="Proteomes" id="UP000031668">
    <property type="component" value="Unassembled WGS sequence"/>
</dbReference>
<proteinExistence type="inferred from homology"/>
<evidence type="ECO:0000256" key="7">
    <source>
        <dbReference type="ARBA" id="ARBA00022857"/>
    </source>
</evidence>
<evidence type="ECO:0000256" key="6">
    <source>
        <dbReference type="ARBA" id="ARBA00018193"/>
    </source>
</evidence>
<dbReference type="EMBL" id="JWZT01001925">
    <property type="protein sequence ID" value="KII70942.1"/>
    <property type="molecule type" value="Genomic_DNA"/>
</dbReference>
<dbReference type="PRINTS" id="PR00076">
    <property type="entry name" value="6PGDHDRGNASE"/>
</dbReference>
<dbReference type="Gene3D" id="1.10.1040.10">
    <property type="entry name" value="N-(1-d-carboxylethyl)-l-norvaline Dehydrogenase, domain 2"/>
    <property type="match status" value="1"/>
</dbReference>
<name>A0A0C2NAI6_THEKT</name>
<evidence type="ECO:0000256" key="1">
    <source>
        <dbReference type="ARBA" id="ARBA00002526"/>
    </source>
</evidence>
<comment type="subunit">
    <text evidence="4">Homodimer.</text>
</comment>
<dbReference type="AlphaFoldDB" id="A0A0C2NAI6"/>
<reference evidence="16 17" key="1">
    <citation type="journal article" date="2014" name="Genome Biol. Evol.">
        <title>The genome of the myxosporean Thelohanellus kitauei shows adaptations to nutrient acquisition within its fish host.</title>
        <authorList>
            <person name="Yang Y."/>
            <person name="Xiong J."/>
            <person name="Zhou Z."/>
            <person name="Huo F."/>
            <person name="Miao W."/>
            <person name="Ran C."/>
            <person name="Liu Y."/>
            <person name="Zhang J."/>
            <person name="Feng J."/>
            <person name="Wang M."/>
            <person name="Wang M."/>
            <person name="Wang L."/>
            <person name="Yao B."/>
        </authorList>
    </citation>
    <scope>NUCLEOTIDE SEQUENCE [LARGE SCALE GENOMIC DNA]</scope>
    <source>
        <strain evidence="16">Wuqing</strain>
    </source>
</reference>
<dbReference type="SUPFAM" id="SSF51735">
    <property type="entry name" value="NAD(P)-binding Rossmann-fold domains"/>
    <property type="match status" value="1"/>
</dbReference>
<dbReference type="SUPFAM" id="SSF48179">
    <property type="entry name" value="6-phosphogluconate dehydrogenase C-terminal domain-like"/>
    <property type="match status" value="1"/>
</dbReference>
<dbReference type="EC" id="1.1.1.44" evidence="5 14"/>
<dbReference type="UniPathway" id="UPA00115">
    <property type="reaction ID" value="UER00410"/>
</dbReference>
<sequence>MYSNTNECDVGLIGLAVMGENLVLNIRDHGYRVCVYNRTTSKVNEFIKKRAAGTMVCGANTIEEFVRCLKQPRIIILLVLAGKPVDEFIEKLVPLLDKDDIIIDAGNSDYLDTERRFKELTSMGFRFIGSGVSGGEMGARYGPSLMPGGSEDGWSVIRPIFESIAAKVGCDSCVTWIGTGGSGHYVKMVHNGIEYGDMQLICEAYHIMKSLLRLKCDEISNWNDGELQSYLIEITRDILKYQENGEFLVEKVRDVAGQKGTGKWTVMSGLDMGIPITLIAEAVFSRCLSSLKDDRTVCSQTFVQHVSNFEIGHTFIEDIKNALYASKIISYTQGFMLLQSASLKYGWDLRFGEIAMIWRGGCIIKRLKLPFISRFLSDIYKAYNNNSKLSSLIMDSYFKECIERCLVCSTVIAIMETSGFNMRPAWDSYPCNEFCVVVL</sequence>
<evidence type="ECO:0000313" key="17">
    <source>
        <dbReference type="Proteomes" id="UP000031668"/>
    </source>
</evidence>
<keyword evidence="10 14" id="KW-0570">Pentose shunt</keyword>
<dbReference type="Pfam" id="PF03446">
    <property type="entry name" value="NAD_binding_2"/>
    <property type="match status" value="1"/>
</dbReference>
<dbReference type="InterPro" id="IPR036291">
    <property type="entry name" value="NAD(P)-bd_dom_sf"/>
</dbReference>
<dbReference type="InterPro" id="IPR008927">
    <property type="entry name" value="6-PGluconate_DH-like_C_sf"/>
</dbReference>
<dbReference type="InterPro" id="IPR006183">
    <property type="entry name" value="Pgluconate_DH"/>
</dbReference>
<comment type="pathway">
    <text evidence="2 14">Carbohydrate degradation; pentose phosphate pathway; D-ribulose 5-phosphate from D-glucose 6-phosphate (oxidative stage): step 3/3.</text>
</comment>
<feature type="binding site" evidence="13">
    <location>
        <begin position="37"/>
        <end position="39"/>
    </location>
    <ligand>
        <name>NADP(+)</name>
        <dbReference type="ChEBI" id="CHEBI:58349"/>
    </ligand>
</feature>
<dbReference type="FunFam" id="3.40.50.720:FF:000007">
    <property type="entry name" value="6-phosphogluconate dehydrogenase, decarboxylating"/>
    <property type="match status" value="1"/>
</dbReference>
<keyword evidence="7 14" id="KW-0521">NADP</keyword>
<dbReference type="NCBIfam" id="TIGR00873">
    <property type="entry name" value="gnd"/>
    <property type="match status" value="1"/>
</dbReference>
<dbReference type="GO" id="GO:0004616">
    <property type="term" value="F:phosphogluconate dehydrogenase (decarboxylating) activity"/>
    <property type="evidence" value="ECO:0007669"/>
    <property type="project" value="UniProtKB-EC"/>
</dbReference>
<dbReference type="InterPro" id="IPR006115">
    <property type="entry name" value="6PGDH_NADP-bd"/>
</dbReference>
<dbReference type="OMA" id="CVTHVGP"/>
<protein>
    <recommendedName>
        <fullName evidence="6 14">6-phosphogluconate dehydrogenase, decarboxylating</fullName>
        <ecNumber evidence="5 14">1.1.1.44</ecNumber>
    </recommendedName>
</protein>
<keyword evidence="8 14" id="KW-0560">Oxidoreductase</keyword>
<evidence type="ECO:0000256" key="9">
    <source>
        <dbReference type="ARBA" id="ARBA00023064"/>
    </source>
</evidence>
<dbReference type="FunFam" id="1.10.1040.10:FF:000032">
    <property type="entry name" value="6-phosphogluconate dehydrogenase, decarboxylating"/>
    <property type="match status" value="1"/>
</dbReference>
<comment type="function">
    <text evidence="1">Catalyzes the oxidative decarboxylation of 6-phosphogluconate to ribulose 5-phosphate and CO(2), with concomitant reduction of NADP to NADPH.</text>
</comment>
<evidence type="ECO:0000256" key="11">
    <source>
        <dbReference type="ARBA" id="ARBA00048640"/>
    </source>
</evidence>
<dbReference type="PIRSF" id="PIRSF000109">
    <property type="entry name" value="6PGD"/>
    <property type="match status" value="1"/>
</dbReference>
<dbReference type="GO" id="GO:0050661">
    <property type="term" value="F:NADP binding"/>
    <property type="evidence" value="ECO:0007669"/>
    <property type="project" value="InterPro"/>
</dbReference>
<evidence type="ECO:0000256" key="5">
    <source>
        <dbReference type="ARBA" id="ARBA00013011"/>
    </source>
</evidence>
<comment type="caution">
    <text evidence="16">The sequence shown here is derived from an EMBL/GenBank/DDBJ whole genome shotgun (WGS) entry which is preliminary data.</text>
</comment>
<dbReference type="GO" id="GO:0006098">
    <property type="term" value="P:pentose-phosphate shunt"/>
    <property type="evidence" value="ECO:0007669"/>
    <property type="project" value="UniProtKB-UniPathway"/>
</dbReference>
<dbReference type="NCBIfam" id="NF006765">
    <property type="entry name" value="PRK09287.1"/>
    <property type="match status" value="1"/>
</dbReference>
<feature type="active site" description="Proton donor" evidence="12">
    <location>
        <position position="194"/>
    </location>
</feature>
<organism evidence="16 17">
    <name type="scientific">Thelohanellus kitauei</name>
    <name type="common">Myxosporean</name>
    <dbReference type="NCBI Taxonomy" id="669202"/>
    <lineage>
        <taxon>Eukaryota</taxon>
        <taxon>Metazoa</taxon>
        <taxon>Cnidaria</taxon>
        <taxon>Myxozoa</taxon>
        <taxon>Myxosporea</taxon>
        <taxon>Bivalvulida</taxon>
        <taxon>Platysporina</taxon>
        <taxon>Myxobolidae</taxon>
        <taxon>Thelohanellus</taxon>
    </lineage>
</organism>
<dbReference type="InterPro" id="IPR013328">
    <property type="entry name" value="6PGD_dom2"/>
</dbReference>
<dbReference type="Pfam" id="PF00393">
    <property type="entry name" value="6PGD"/>
    <property type="match status" value="1"/>
</dbReference>
<accession>A0A0C2NAI6</accession>
<evidence type="ECO:0000259" key="15">
    <source>
        <dbReference type="SMART" id="SM01350"/>
    </source>
</evidence>
<evidence type="ECO:0000256" key="12">
    <source>
        <dbReference type="PIRSR" id="PIRSR000109-1"/>
    </source>
</evidence>
<feature type="binding site" evidence="13">
    <location>
        <position position="107"/>
    </location>
    <ligand>
        <name>NADP(+)</name>
        <dbReference type="ChEBI" id="CHEBI:58349"/>
    </ligand>
</feature>
<feature type="binding site" evidence="13">
    <location>
        <begin position="14"/>
        <end position="19"/>
    </location>
    <ligand>
        <name>NADP(+)</name>
        <dbReference type="ChEBI" id="CHEBI:58349"/>
    </ligand>
</feature>
<dbReference type="OrthoDB" id="434986at2759"/>
<dbReference type="InterPro" id="IPR006113">
    <property type="entry name" value="6PGDH_Gnd/GntZ"/>
</dbReference>
<evidence type="ECO:0000256" key="4">
    <source>
        <dbReference type="ARBA" id="ARBA00011738"/>
    </source>
</evidence>
<dbReference type="PROSITE" id="PS00461">
    <property type="entry name" value="6PGD"/>
    <property type="match status" value="1"/>
</dbReference>
<feature type="active site" description="Proton acceptor" evidence="12">
    <location>
        <position position="187"/>
    </location>
</feature>
<evidence type="ECO:0000256" key="8">
    <source>
        <dbReference type="ARBA" id="ARBA00023002"/>
    </source>
</evidence>
<evidence type="ECO:0000256" key="10">
    <source>
        <dbReference type="ARBA" id="ARBA00023126"/>
    </source>
</evidence>
<feature type="binding site" evidence="13">
    <location>
        <begin position="79"/>
        <end position="81"/>
    </location>
    <ligand>
        <name>NADP(+)</name>
        <dbReference type="ChEBI" id="CHEBI:58349"/>
    </ligand>
</feature>
<dbReference type="PANTHER" id="PTHR11811">
    <property type="entry name" value="6-PHOSPHOGLUCONATE DEHYDROGENASE"/>
    <property type="match status" value="1"/>
</dbReference>
<comment type="similarity">
    <text evidence="3 14">Belongs to the 6-phosphogluconate dehydrogenase family.</text>
</comment>
<evidence type="ECO:0000256" key="2">
    <source>
        <dbReference type="ARBA" id="ARBA00004874"/>
    </source>
</evidence>
<dbReference type="GO" id="GO:0019521">
    <property type="term" value="P:D-gluconate metabolic process"/>
    <property type="evidence" value="ECO:0007669"/>
    <property type="project" value="UniProtKB-KW"/>
</dbReference>
<evidence type="ECO:0000256" key="14">
    <source>
        <dbReference type="RuleBase" id="RU000485"/>
    </source>
</evidence>
<keyword evidence="9 14" id="KW-0311">Gluconate utilization</keyword>
<dbReference type="SMART" id="SM01350">
    <property type="entry name" value="6PGD"/>
    <property type="match status" value="1"/>
</dbReference>
<evidence type="ECO:0000313" key="16">
    <source>
        <dbReference type="EMBL" id="KII70942.1"/>
    </source>
</evidence>
<dbReference type="InterPro" id="IPR006184">
    <property type="entry name" value="6PGdom_BS"/>
</dbReference>
<gene>
    <name evidence="16" type="ORF">RF11_12199</name>
</gene>
<comment type="catalytic activity">
    <reaction evidence="11 14">
        <text>6-phospho-D-gluconate + NADP(+) = D-ribulose 5-phosphate + CO2 + NADPH</text>
        <dbReference type="Rhea" id="RHEA:10116"/>
        <dbReference type="ChEBI" id="CHEBI:16526"/>
        <dbReference type="ChEBI" id="CHEBI:57783"/>
        <dbReference type="ChEBI" id="CHEBI:58121"/>
        <dbReference type="ChEBI" id="CHEBI:58349"/>
        <dbReference type="ChEBI" id="CHEBI:58759"/>
        <dbReference type="EC" id="1.1.1.44"/>
    </reaction>
</comment>